<dbReference type="Gene3D" id="3.90.550.10">
    <property type="entry name" value="Spore Coat Polysaccharide Biosynthesis Protein SpsA, Chain A"/>
    <property type="match status" value="1"/>
</dbReference>
<name>A0ABU8R9J3_9PSED</name>
<dbReference type="Proteomes" id="UP001377692">
    <property type="component" value="Unassembled WGS sequence"/>
</dbReference>
<dbReference type="RefSeq" id="WP_339550140.1">
    <property type="nucleotide sequence ID" value="NZ_JBBHLD010000016.1"/>
</dbReference>
<evidence type="ECO:0000313" key="2">
    <source>
        <dbReference type="EMBL" id="MEJ5906544.1"/>
    </source>
</evidence>
<proteinExistence type="predicted"/>
<accession>A0ABU8R9J3</accession>
<organism evidence="2 3">
    <name type="scientific">Pseudomonas kermanshahensis</name>
    <dbReference type="NCBI Taxonomy" id="2745482"/>
    <lineage>
        <taxon>Bacteria</taxon>
        <taxon>Pseudomonadati</taxon>
        <taxon>Pseudomonadota</taxon>
        <taxon>Gammaproteobacteria</taxon>
        <taxon>Pseudomonadales</taxon>
        <taxon>Pseudomonadaceae</taxon>
        <taxon>Pseudomonas</taxon>
    </lineage>
</organism>
<sequence>MNDISIIVPLDLSQRPLDILRKAVRMSDAAESARIPLIFSLNDQNSLNDRRLKKSLENKRYTTLLAKKHYTGSVNPSLLRNRAFEVVNTELIALLDVDIWPDFSLLEKYRDLIAAKHSPFYFLPCMYLTAKGSKDLCKGKTTPALLKEKYFSFSRKEFLHLANPSSVTLMKSDDYAAIGQFNESYSGHGYEDFDFMMRLAQHYGSLQPCREMMSNKSARSPLFTSGFRRALGRLSLDALLNKDFVFHLYHERPNVIAHKERRESNYSRFVETHNRNWGDDISKSLLEEFIEACRLSDRSVDDYSALFENKPGHIDRFDTFKRRLRFLLNE</sequence>
<keyword evidence="3" id="KW-1185">Reference proteome</keyword>
<dbReference type="InterPro" id="IPR029044">
    <property type="entry name" value="Nucleotide-diphossugar_trans"/>
</dbReference>
<evidence type="ECO:0000313" key="3">
    <source>
        <dbReference type="Proteomes" id="UP001377692"/>
    </source>
</evidence>
<dbReference type="InterPro" id="IPR019290">
    <property type="entry name" value="GlycosylTrfase-like_prok"/>
</dbReference>
<feature type="domain" description="Glycosyltransferase 2-like prokaryotic type" evidence="1">
    <location>
        <begin position="58"/>
        <end position="269"/>
    </location>
</feature>
<evidence type="ECO:0000259" key="1">
    <source>
        <dbReference type="Pfam" id="PF10111"/>
    </source>
</evidence>
<protein>
    <submittedName>
        <fullName evidence="2">Capsular biosynthesis protein</fullName>
    </submittedName>
</protein>
<comment type="caution">
    <text evidence="2">The sequence shown here is derived from an EMBL/GenBank/DDBJ whole genome shotgun (WGS) entry which is preliminary data.</text>
</comment>
<dbReference type="Pfam" id="PF10111">
    <property type="entry name" value="Glyco_tranf_2_2"/>
    <property type="match status" value="1"/>
</dbReference>
<dbReference type="EMBL" id="JBBHLD010000016">
    <property type="protein sequence ID" value="MEJ5906544.1"/>
    <property type="molecule type" value="Genomic_DNA"/>
</dbReference>
<dbReference type="SUPFAM" id="SSF53448">
    <property type="entry name" value="Nucleotide-diphospho-sugar transferases"/>
    <property type="match status" value="1"/>
</dbReference>
<gene>
    <name evidence="2" type="ORF">V7V80_17815</name>
</gene>
<reference evidence="2 3" key="1">
    <citation type="submission" date="2024-02" db="EMBL/GenBank/DDBJ databases">
        <title>Identification of pathogenicity and growth-promoting functions of Pseudomonas putida variants.</title>
        <authorList>
            <person name="Sun J."/>
        </authorList>
    </citation>
    <scope>NUCLEOTIDE SEQUENCE [LARGE SCALE GENOMIC DNA]</scope>
    <source>
        <strain evidence="2 3">A04</strain>
    </source>
</reference>